<keyword evidence="5" id="KW-1185">Reference proteome</keyword>
<sequence length="369" mass="43807">MSLSVESEWTNYTIPELKDKSNNQQYQDNMLPFPYEIRNVDANLNMQLMKDFSGERTGFVEVGPKKWVFPSGYTKAAQSIYNFKLRSDDVFVATFPRSGTTWTQEMVWLLCNNLDFQTAAKVPLNDRFKFLEFSCFIHEKVKEEFLKENMANPEYYKIVQSIDNPRWETLTKSPERRFIKTHLPFSLLPPSLPQAGCKIIYVARNPKDVAVSFYHWNRSIRTQGFLGDFRKYWSYFHRNLQPWTPYWEHLKEGWNMRHEENILFIFYENMNKVNLRQSIEKIAAFLGRSYSVEELDQLESYLQFDNFKNNKSVNLDLIKKLGIILKDEEPFVRKGKNGGWKDYFDNDIDAEANEWIEKNLIGTDLRFPA</sequence>
<evidence type="ECO:0000313" key="4">
    <source>
        <dbReference type="EnsemblMetazoa" id="XP_019770563.1"/>
    </source>
</evidence>
<evidence type="ECO:0000256" key="1">
    <source>
        <dbReference type="ARBA" id="ARBA00005771"/>
    </source>
</evidence>
<reference evidence="4" key="2">
    <citation type="submission" date="2024-08" db="UniProtKB">
        <authorList>
            <consortium name="EnsemblMetazoa"/>
        </authorList>
    </citation>
    <scope>IDENTIFICATION</scope>
</reference>
<dbReference type="GO" id="GO:0008146">
    <property type="term" value="F:sulfotransferase activity"/>
    <property type="evidence" value="ECO:0007669"/>
    <property type="project" value="InterPro"/>
</dbReference>
<dbReference type="InterPro" id="IPR000863">
    <property type="entry name" value="Sulfotransferase_dom"/>
</dbReference>
<name>A0AAR5QBG5_DENPD</name>
<dbReference type="EnsemblMetazoa" id="XM_019915004.1">
    <property type="protein sequence ID" value="XP_019770563.1"/>
    <property type="gene ID" value="LOC109544683"/>
</dbReference>
<protein>
    <recommendedName>
        <fullName evidence="3">Sulfotransferase domain-containing protein</fullName>
    </recommendedName>
</protein>
<evidence type="ECO:0000313" key="5">
    <source>
        <dbReference type="Proteomes" id="UP000019118"/>
    </source>
</evidence>
<dbReference type="AlphaFoldDB" id="A0AAR5QBG5"/>
<comment type="similarity">
    <text evidence="1">Belongs to the sulfotransferase 1 family.</text>
</comment>
<dbReference type="Pfam" id="PF00685">
    <property type="entry name" value="Sulfotransfer_1"/>
    <property type="match status" value="1"/>
</dbReference>
<evidence type="ECO:0000259" key="3">
    <source>
        <dbReference type="Pfam" id="PF00685"/>
    </source>
</evidence>
<dbReference type="InterPro" id="IPR027417">
    <property type="entry name" value="P-loop_NTPase"/>
</dbReference>
<evidence type="ECO:0000256" key="2">
    <source>
        <dbReference type="ARBA" id="ARBA00022679"/>
    </source>
</evidence>
<dbReference type="Proteomes" id="UP000019118">
    <property type="component" value="Unassembled WGS sequence"/>
</dbReference>
<dbReference type="Gene3D" id="3.40.50.300">
    <property type="entry name" value="P-loop containing nucleotide triphosphate hydrolases"/>
    <property type="match status" value="1"/>
</dbReference>
<accession>A0AAR5QBG5</accession>
<feature type="domain" description="Sulfotransferase" evidence="3">
    <location>
        <begin position="88"/>
        <end position="363"/>
    </location>
</feature>
<reference evidence="5" key="1">
    <citation type="journal article" date="2013" name="Genome Biol.">
        <title>Draft genome of the mountain pine beetle, Dendroctonus ponderosae Hopkins, a major forest pest.</title>
        <authorList>
            <person name="Keeling C.I."/>
            <person name="Yuen M.M."/>
            <person name="Liao N.Y."/>
            <person name="Docking T.R."/>
            <person name="Chan S.K."/>
            <person name="Taylor G.A."/>
            <person name="Palmquist D.L."/>
            <person name="Jackman S.D."/>
            <person name="Nguyen A."/>
            <person name="Li M."/>
            <person name="Henderson H."/>
            <person name="Janes J.K."/>
            <person name="Zhao Y."/>
            <person name="Pandoh P."/>
            <person name="Moore R."/>
            <person name="Sperling F.A."/>
            <person name="Huber D.P."/>
            <person name="Birol I."/>
            <person name="Jones S.J."/>
            <person name="Bohlmann J."/>
        </authorList>
    </citation>
    <scope>NUCLEOTIDE SEQUENCE</scope>
</reference>
<keyword evidence="2" id="KW-0808">Transferase</keyword>
<dbReference type="PANTHER" id="PTHR11783">
    <property type="entry name" value="SULFOTRANSFERASE SULT"/>
    <property type="match status" value="1"/>
</dbReference>
<dbReference type="SUPFAM" id="SSF52540">
    <property type="entry name" value="P-loop containing nucleoside triphosphate hydrolases"/>
    <property type="match status" value="1"/>
</dbReference>
<proteinExistence type="inferred from homology"/>
<organism evidence="4 5">
    <name type="scientific">Dendroctonus ponderosae</name>
    <name type="common">Mountain pine beetle</name>
    <dbReference type="NCBI Taxonomy" id="77166"/>
    <lineage>
        <taxon>Eukaryota</taxon>
        <taxon>Metazoa</taxon>
        <taxon>Ecdysozoa</taxon>
        <taxon>Arthropoda</taxon>
        <taxon>Hexapoda</taxon>
        <taxon>Insecta</taxon>
        <taxon>Pterygota</taxon>
        <taxon>Neoptera</taxon>
        <taxon>Endopterygota</taxon>
        <taxon>Coleoptera</taxon>
        <taxon>Polyphaga</taxon>
        <taxon>Cucujiformia</taxon>
        <taxon>Curculionidae</taxon>
        <taxon>Scolytinae</taxon>
        <taxon>Dendroctonus</taxon>
    </lineage>
</organism>